<feature type="compositionally biased region" description="Basic and acidic residues" evidence="1">
    <location>
        <begin position="201"/>
        <end position="212"/>
    </location>
</feature>
<dbReference type="InterPro" id="IPR050266">
    <property type="entry name" value="AB_hydrolase_sf"/>
</dbReference>
<evidence type="ECO:0000313" key="4">
    <source>
        <dbReference type="Proteomes" id="UP000002729"/>
    </source>
</evidence>
<protein>
    <recommendedName>
        <fullName evidence="2">AB hydrolase-1 domain-containing protein</fullName>
    </recommendedName>
</protein>
<feature type="compositionally biased region" description="Basic and acidic residues" evidence="1">
    <location>
        <begin position="79"/>
        <end position="91"/>
    </location>
</feature>
<dbReference type="RefSeq" id="XP_009036329.1">
    <property type="nucleotide sequence ID" value="XM_009038081.1"/>
</dbReference>
<evidence type="ECO:0000313" key="3">
    <source>
        <dbReference type="EMBL" id="EGB09222.1"/>
    </source>
</evidence>
<keyword evidence="4" id="KW-1185">Reference proteome</keyword>
<feature type="region of interest" description="Disordered" evidence="1">
    <location>
        <begin position="1"/>
        <end position="101"/>
    </location>
</feature>
<feature type="compositionally biased region" description="Basic residues" evidence="1">
    <location>
        <begin position="143"/>
        <end position="153"/>
    </location>
</feature>
<reference evidence="3 4" key="1">
    <citation type="journal article" date="2011" name="Proc. Natl. Acad. Sci. U.S.A.">
        <title>Niche of harmful alga Aureococcus anophagefferens revealed through ecogenomics.</title>
        <authorList>
            <person name="Gobler C.J."/>
            <person name="Berry D.L."/>
            <person name="Dyhrman S.T."/>
            <person name="Wilhelm S.W."/>
            <person name="Salamov A."/>
            <person name="Lobanov A.V."/>
            <person name="Zhang Y."/>
            <person name="Collier J.L."/>
            <person name="Wurch L.L."/>
            <person name="Kustka A.B."/>
            <person name="Dill B.D."/>
            <person name="Shah M."/>
            <person name="VerBerkmoes N.C."/>
            <person name="Kuo A."/>
            <person name="Terry A."/>
            <person name="Pangilinan J."/>
            <person name="Lindquist E.A."/>
            <person name="Lucas S."/>
            <person name="Paulsen I.T."/>
            <person name="Hattenrath-Lehmann T.K."/>
            <person name="Talmage S.C."/>
            <person name="Walker E.A."/>
            <person name="Koch F."/>
            <person name="Burson A.M."/>
            <person name="Marcoval M.A."/>
            <person name="Tang Y.Z."/>
            <person name="Lecleir G.R."/>
            <person name="Coyne K.J."/>
            <person name="Berg G.M."/>
            <person name="Bertrand E.M."/>
            <person name="Saito M.A."/>
            <person name="Gladyshev V.N."/>
            <person name="Grigoriev I.V."/>
        </authorList>
    </citation>
    <scope>NUCLEOTIDE SEQUENCE [LARGE SCALE GENOMIC DNA]</scope>
    <source>
        <strain evidence="4">CCMP 1984</strain>
    </source>
</reference>
<proteinExistence type="predicted"/>
<sequence>MTHRSRTASIQIAEPHVVPSESGGADDGASATDDRDLEGFDVASETGSLHGSLRRGERGLPKGHDSSNVLAALGSAARRAFEPTRREKGLESDTLSNALHAEAHHELDGFVHHDAHHPFALPDDDDHEKEDDLLFGSGDRAHHGPGAHRRPSFQRRPSYGEKPKSKSSLPTLNDDRHEQEDWHQHDVEVAGDLGYVQTLVEVDRQHPREPRRPSLSRGRSATSVASDDEATPGSSRRAARRRSRSPADRDASPAAARGRVFSFSRKNSFGRRPSRSRSNSVERSGSEDERETRREAQVAERRKSLDDLPPPPPSPEGNGAQAFDAPPEVACLPASSETAGAAASVAGVRKAKEEAPPLPGPEMAPETKEEAAPETKEAFSLGTSRRSRLGVVATTPMEFVVVSRDADLPEGTVVACDDERFDDELRAREFRVAEIVDGAPLDGELWLPLGDLAWLPDGPDLRSFWAIATRRGSSSVNEGRGLPTILFLHAGSLTRHQYRPQLLALSREFHTVALDLAGHGDYAFLEEFELKRSVDRCVGHLRTLGVAECLVVATSLGGNVAGLLAATRPDLVAGLFLHGCTTDFSAPEIHAKFGDLNKIFDRQEAIYGDMKFPQEVMAASMKQEQTASKKDAATAALRNDLWRTCIQETRLNRFSFNHFLVELHGVDGRPGSAATHAGFGDVDDVRIMQPDYDLKPPGQHPLEFWDRQRLNSHRTPGQPPLKFEIVEDAGHYWNLEYPLMYAQRVRDMALDVFADHPRCPPR</sequence>
<feature type="compositionally biased region" description="Basic and acidic residues" evidence="1">
    <location>
        <begin position="54"/>
        <end position="65"/>
    </location>
</feature>
<feature type="compositionally biased region" description="Basic and acidic residues" evidence="1">
    <location>
        <begin position="173"/>
        <end position="188"/>
    </location>
</feature>
<dbReference type="InterPro" id="IPR029058">
    <property type="entry name" value="AB_hydrolase_fold"/>
</dbReference>
<accession>F0Y6D7</accession>
<feature type="compositionally biased region" description="Basic and acidic residues" evidence="1">
    <location>
        <begin position="284"/>
        <end position="306"/>
    </location>
</feature>
<dbReference type="PANTHER" id="PTHR43798">
    <property type="entry name" value="MONOACYLGLYCEROL LIPASE"/>
    <property type="match status" value="1"/>
</dbReference>
<feature type="region of interest" description="Disordered" evidence="1">
    <location>
        <begin position="115"/>
        <end position="379"/>
    </location>
</feature>
<dbReference type="Pfam" id="PF00561">
    <property type="entry name" value="Abhydrolase_1"/>
    <property type="match status" value="1"/>
</dbReference>
<evidence type="ECO:0000256" key="1">
    <source>
        <dbReference type="SAM" id="MobiDB-lite"/>
    </source>
</evidence>
<dbReference type="SUPFAM" id="SSF53474">
    <property type="entry name" value="alpha/beta-Hydrolases"/>
    <property type="match status" value="1"/>
</dbReference>
<dbReference type="InterPro" id="IPR000073">
    <property type="entry name" value="AB_hydrolase_1"/>
</dbReference>
<gene>
    <name evidence="3" type="ORF">AURANDRAFT_71466</name>
</gene>
<dbReference type="GeneID" id="20228234"/>
<organism evidence="4">
    <name type="scientific">Aureococcus anophagefferens</name>
    <name type="common">Harmful bloom alga</name>
    <dbReference type="NCBI Taxonomy" id="44056"/>
    <lineage>
        <taxon>Eukaryota</taxon>
        <taxon>Sar</taxon>
        <taxon>Stramenopiles</taxon>
        <taxon>Ochrophyta</taxon>
        <taxon>Pelagophyceae</taxon>
        <taxon>Pelagomonadales</taxon>
        <taxon>Pelagomonadaceae</taxon>
        <taxon>Aureococcus</taxon>
    </lineage>
</organism>
<dbReference type="OrthoDB" id="6431331at2759"/>
<evidence type="ECO:0000259" key="2">
    <source>
        <dbReference type="Pfam" id="PF00561"/>
    </source>
</evidence>
<dbReference type="KEGG" id="aaf:AURANDRAFT_71466"/>
<feature type="domain" description="AB hydrolase-1" evidence="2">
    <location>
        <begin position="483"/>
        <end position="583"/>
    </location>
</feature>
<dbReference type="Gene3D" id="3.40.50.1820">
    <property type="entry name" value="alpha/beta hydrolase"/>
    <property type="match status" value="1"/>
</dbReference>
<feature type="compositionally biased region" description="Basic and acidic residues" evidence="1">
    <location>
        <begin position="365"/>
        <end position="377"/>
    </location>
</feature>
<dbReference type="Proteomes" id="UP000002729">
    <property type="component" value="Unassembled WGS sequence"/>
</dbReference>
<feature type="compositionally biased region" description="Acidic residues" evidence="1">
    <location>
        <begin position="122"/>
        <end position="133"/>
    </location>
</feature>
<dbReference type="InParanoid" id="F0Y6D7"/>
<feature type="compositionally biased region" description="Low complexity" evidence="1">
    <location>
        <begin position="20"/>
        <end position="31"/>
    </location>
</feature>
<dbReference type="AlphaFoldDB" id="F0Y6D7"/>
<name>F0Y6D7_AURAN</name>
<dbReference type="EMBL" id="GL833126">
    <property type="protein sequence ID" value="EGB09222.1"/>
    <property type="molecule type" value="Genomic_DNA"/>
</dbReference>